<dbReference type="PRINTS" id="PR00411">
    <property type="entry name" value="PNDRDTASEI"/>
</dbReference>
<keyword evidence="3" id="KW-0004">4Fe-4S</keyword>
<proteinExistence type="inferred from homology"/>
<evidence type="ECO:0000313" key="10">
    <source>
        <dbReference type="EMBL" id="KAB1443212.1"/>
    </source>
</evidence>
<evidence type="ECO:0000256" key="5">
    <source>
        <dbReference type="ARBA" id="ARBA00022827"/>
    </source>
</evidence>
<dbReference type="RefSeq" id="WP_151149544.1">
    <property type="nucleotide sequence ID" value="NZ_WAIE01000001.1"/>
</dbReference>
<dbReference type="GO" id="GO:0051539">
    <property type="term" value="F:4 iron, 4 sulfur cluster binding"/>
    <property type="evidence" value="ECO:0007669"/>
    <property type="project" value="UniProtKB-KW"/>
</dbReference>
<dbReference type="InterPro" id="IPR036188">
    <property type="entry name" value="FAD/NAD-bd_sf"/>
</dbReference>
<reference evidence="10 11" key="1">
    <citation type="journal article" date="2017" name="Int. J. Syst. Evol. Microbiol.">
        <title>Desulfovibrio senegalensis sp. nov., a mesophilic sulfate reducer isolated from marine sediment.</title>
        <authorList>
            <person name="Thioye A."/>
            <person name="Gam Z.B.A."/>
            <person name="Mbengue M."/>
            <person name="Cayol J.L."/>
            <person name="Joseph-Bartoli M."/>
            <person name="Toure-Kane C."/>
            <person name="Labat M."/>
        </authorList>
    </citation>
    <scope>NUCLEOTIDE SEQUENCE [LARGE SCALE GENOMIC DNA]</scope>
    <source>
        <strain evidence="10 11">DSM 101509</strain>
    </source>
</reference>
<sequence length="1158" mass="127676">MRDSYGALVVGAGVAGIHAALDLAETGHKVALIDSRANMGGLLSQLDHQFPSDHCGMCKMLPLTERDSSSQFCLRKGLFHRNIDLRLMTELDSLQGDPGQFHATIRTRSTFVDPHKCIGCGQCSEVCPVRVPSEFNAGLTERAAIHLPVPQHVPNHYAVDLDNCVRCLECVKACPTGAIDFRLDERKDFPVLVADADASVGRELAEWFKEREFPLTHAADSVAAVTHMESQPVSLVMVSLGLPDDEVRRIISRAKELDPNLPVHLVLDEGQTLGDDDRKALIEMGASRDMLQKPLQRAAISNWLEKRFMRQTTDTRREFDVGAVILASGFECFNPKDDPEGMAGMYMYGDHPGVVTSIEFERLISSSGMGGRGKALVRPGDGRPVKKIAWLQCVGSRDERRKAGFCSSFCCMVSIKEALLARRRAREAGADDLETTIFSMDMRTFGKDFQRYRDNAEGEEGVRFVKMRIHSLVPAGDESNSIRVQYPGDDLKLVFEDFDMVVLGVGARPPKSIDRLAEVTGIRLNEWNFCETKPYMPSRTSELGVMAAGVFGGPRDIAESVILSGAAALEASRLINIYAPLKEQEPDPEPEYRDVSRERPRMLLALCTSCPLLEQELDFDALTEKLSALPSVCAVARVGRTCSGEGWEEIHALVKEHEPNRILVGACMPYAYVPRLRELGDATGLNPALMDVADVYTPLMNCKGACDPDELSAEVVSLMEMAAVKLLDQDPSPLPRPLPVFREALVVGGGLAGMTAALGVADHGYNVCLVEESEALGGMAMKLHYTLEDDDPHGFMENLVEQVIKHPHIRVFTNGRVTLSTGRAGRFMSLISSDDGTFPLEHGATILATGGREARVYDYGFRVHKSVLSQRRLEDRLASGELDLAELDRGVAMIQCWRSREESRNYCSRVCCAQALKNIRVLKKRRPDLPVYVFYRDIMSYGFSEKYYTEARKLGAIFIQYDLDNRPEVRFEDELPVITAMEPILNSKVEIRPDLLVLSVGLEPNETDEIREIFGVETNQDGFFREAESKWRPVDFAKQGVFMCGVAHSPGNMNETVASAKAAAQRALGILTRKALTCSNTVAGVRESLCSLCGKCITACPYDARSLDITKDRIIVDELLCQGCGACAAACPNSASYLRGFTDNQIMSVIDAALETVV</sequence>
<feature type="domain" description="4Fe-4S ferredoxin-type" evidence="9">
    <location>
        <begin position="1112"/>
        <end position="1141"/>
    </location>
</feature>
<dbReference type="Gene3D" id="3.40.50.2300">
    <property type="match status" value="1"/>
</dbReference>
<dbReference type="GO" id="GO:0046872">
    <property type="term" value="F:metal ion binding"/>
    <property type="evidence" value="ECO:0007669"/>
    <property type="project" value="UniProtKB-KW"/>
</dbReference>
<dbReference type="Pfam" id="PF13187">
    <property type="entry name" value="Fer4_9"/>
    <property type="match status" value="1"/>
</dbReference>
<keyword evidence="8" id="KW-0411">Iron-sulfur</keyword>
<dbReference type="OrthoDB" id="9758544at2"/>
<protein>
    <submittedName>
        <fullName evidence="10">4Fe-4S dicluster domain-containing protein</fullName>
    </submittedName>
</protein>
<dbReference type="InterPro" id="IPR017896">
    <property type="entry name" value="4Fe4S_Fe-S-bd"/>
</dbReference>
<evidence type="ECO:0000256" key="1">
    <source>
        <dbReference type="ARBA" id="ARBA00001974"/>
    </source>
</evidence>
<evidence type="ECO:0000259" key="9">
    <source>
        <dbReference type="PROSITE" id="PS51379"/>
    </source>
</evidence>
<dbReference type="SUPFAM" id="SSF51905">
    <property type="entry name" value="FAD/NAD(P)-binding domain"/>
    <property type="match status" value="1"/>
</dbReference>
<dbReference type="PROSITE" id="PS00198">
    <property type="entry name" value="4FE4S_FER_1"/>
    <property type="match status" value="4"/>
</dbReference>
<dbReference type="CDD" id="cd00156">
    <property type="entry name" value="REC"/>
    <property type="match status" value="1"/>
</dbReference>
<evidence type="ECO:0000256" key="7">
    <source>
        <dbReference type="ARBA" id="ARBA00023004"/>
    </source>
</evidence>
<keyword evidence="5" id="KW-0274">FAD</keyword>
<evidence type="ECO:0000313" key="11">
    <source>
        <dbReference type="Proteomes" id="UP000438699"/>
    </source>
</evidence>
<comment type="similarity">
    <text evidence="2">Belongs to the HdrA family.</text>
</comment>
<dbReference type="SUPFAM" id="SSF51971">
    <property type="entry name" value="Nucleotide-binding domain"/>
    <property type="match status" value="1"/>
</dbReference>
<name>A0A6N6N4V5_9BACT</name>
<keyword evidence="5" id="KW-0285">Flavoprotein</keyword>
<dbReference type="Pfam" id="PF12838">
    <property type="entry name" value="Fer4_7"/>
    <property type="match status" value="1"/>
</dbReference>
<comment type="cofactor">
    <cofactor evidence="1">
        <name>FAD</name>
        <dbReference type="ChEBI" id="CHEBI:57692"/>
    </cofactor>
</comment>
<dbReference type="PROSITE" id="PS51379">
    <property type="entry name" value="4FE4S_FER_2"/>
    <property type="match status" value="4"/>
</dbReference>
<feature type="domain" description="4Fe-4S ferredoxin-type" evidence="9">
    <location>
        <begin position="1081"/>
        <end position="1110"/>
    </location>
</feature>
<dbReference type="SUPFAM" id="SSF54862">
    <property type="entry name" value="4Fe-4S ferredoxins"/>
    <property type="match status" value="2"/>
</dbReference>
<dbReference type="AlphaFoldDB" id="A0A6N6N4V5"/>
<dbReference type="Gene3D" id="3.30.70.20">
    <property type="match status" value="3"/>
</dbReference>
<keyword evidence="11" id="KW-1185">Reference proteome</keyword>
<dbReference type="PANTHER" id="PTHR43498">
    <property type="entry name" value="FERREDOXIN:COB-COM HETERODISULFIDE REDUCTASE SUBUNIT A"/>
    <property type="match status" value="1"/>
</dbReference>
<evidence type="ECO:0000256" key="3">
    <source>
        <dbReference type="ARBA" id="ARBA00022485"/>
    </source>
</evidence>
<evidence type="ECO:0000256" key="2">
    <source>
        <dbReference type="ARBA" id="ARBA00006561"/>
    </source>
</evidence>
<comment type="caution">
    <text evidence="10">The sequence shown here is derived from an EMBL/GenBank/DDBJ whole genome shotgun (WGS) entry which is preliminary data.</text>
</comment>
<keyword evidence="4" id="KW-0479">Metal-binding</keyword>
<dbReference type="GO" id="GO:0016491">
    <property type="term" value="F:oxidoreductase activity"/>
    <property type="evidence" value="ECO:0007669"/>
    <property type="project" value="UniProtKB-KW"/>
</dbReference>
<dbReference type="SUPFAM" id="SSF52172">
    <property type="entry name" value="CheY-like"/>
    <property type="match status" value="1"/>
</dbReference>
<dbReference type="InterPro" id="IPR039650">
    <property type="entry name" value="HdrA-like"/>
</dbReference>
<dbReference type="InterPro" id="IPR011006">
    <property type="entry name" value="CheY-like_superfamily"/>
</dbReference>
<keyword evidence="6" id="KW-0560">Oxidoreductase</keyword>
<dbReference type="Proteomes" id="UP000438699">
    <property type="component" value="Unassembled WGS sequence"/>
</dbReference>
<evidence type="ECO:0000256" key="8">
    <source>
        <dbReference type="ARBA" id="ARBA00023014"/>
    </source>
</evidence>
<feature type="domain" description="4Fe-4S ferredoxin-type" evidence="9">
    <location>
        <begin position="108"/>
        <end position="138"/>
    </location>
</feature>
<keyword evidence="7" id="KW-0408">Iron</keyword>
<dbReference type="PANTHER" id="PTHR43498:SF1">
    <property type="entry name" value="COB--COM HETERODISULFIDE REDUCTASE IRON-SULFUR SUBUNIT A"/>
    <property type="match status" value="1"/>
</dbReference>
<dbReference type="EMBL" id="WAIE01000001">
    <property type="protein sequence ID" value="KAB1443212.1"/>
    <property type="molecule type" value="Genomic_DNA"/>
</dbReference>
<dbReference type="Gene3D" id="3.50.50.60">
    <property type="entry name" value="FAD/NAD(P)-binding domain"/>
    <property type="match status" value="1"/>
</dbReference>
<dbReference type="Pfam" id="PF12831">
    <property type="entry name" value="FAD_oxidored"/>
    <property type="match status" value="2"/>
</dbReference>
<evidence type="ECO:0000256" key="6">
    <source>
        <dbReference type="ARBA" id="ARBA00023002"/>
    </source>
</evidence>
<dbReference type="InterPro" id="IPR017900">
    <property type="entry name" value="4Fe4S_Fe_S_CS"/>
</dbReference>
<gene>
    <name evidence="10" type="ORF">F8A88_02805</name>
</gene>
<organism evidence="10 11">
    <name type="scientific">Pseudodesulfovibrio senegalensis</name>
    <dbReference type="NCBI Taxonomy" id="1721087"/>
    <lineage>
        <taxon>Bacteria</taxon>
        <taxon>Pseudomonadati</taxon>
        <taxon>Thermodesulfobacteriota</taxon>
        <taxon>Desulfovibrionia</taxon>
        <taxon>Desulfovibrionales</taxon>
        <taxon>Desulfovibrionaceae</taxon>
    </lineage>
</organism>
<accession>A0A6N6N4V5</accession>
<feature type="domain" description="4Fe-4S ferredoxin-type" evidence="9">
    <location>
        <begin position="155"/>
        <end position="184"/>
    </location>
</feature>
<evidence type="ECO:0000256" key="4">
    <source>
        <dbReference type="ARBA" id="ARBA00022723"/>
    </source>
</evidence>
<dbReference type="Gene3D" id="3.40.50.720">
    <property type="entry name" value="NAD(P)-binding Rossmann-like Domain"/>
    <property type="match status" value="1"/>
</dbReference>